<dbReference type="InterPro" id="IPR045864">
    <property type="entry name" value="aa-tRNA-synth_II/BPL/LPL"/>
</dbReference>
<dbReference type="RefSeq" id="WP_094765892.1">
    <property type="nucleotide sequence ID" value="NZ_FUKQ01000056.1"/>
</dbReference>
<accession>A0A1R4KHW8</accession>
<reference evidence="1 2" key="1">
    <citation type="submission" date="2017-02" db="EMBL/GenBank/DDBJ databases">
        <authorList>
            <person name="Peterson S.W."/>
        </authorList>
    </citation>
    <scope>NUCLEOTIDE SEQUENCE [LARGE SCALE GENOMIC DNA]</scope>
    <source>
        <strain evidence="1 2">LSP_Lj1</strain>
    </source>
</reference>
<dbReference type="OrthoDB" id="583154at2"/>
<name>A0A1R4KHW8_9ACTN</name>
<protein>
    <submittedName>
        <fullName evidence="1">Archaeal seryl-tRNA synthetase-related sequence</fullName>
    </submittedName>
</protein>
<proteinExistence type="predicted"/>
<gene>
    <name evidence="1" type="ORF">FM114_14675</name>
</gene>
<keyword evidence="2" id="KW-1185">Reference proteome</keyword>
<evidence type="ECO:0000313" key="1">
    <source>
        <dbReference type="EMBL" id="SJN43931.1"/>
    </source>
</evidence>
<organism evidence="1 2">
    <name type="scientific">Luteococcus japonicus LSP_Lj1</name>
    <dbReference type="NCBI Taxonomy" id="1255658"/>
    <lineage>
        <taxon>Bacteria</taxon>
        <taxon>Bacillati</taxon>
        <taxon>Actinomycetota</taxon>
        <taxon>Actinomycetes</taxon>
        <taxon>Propionibacteriales</taxon>
        <taxon>Propionibacteriaceae</taxon>
        <taxon>Luteococcus</taxon>
    </lineage>
</organism>
<keyword evidence="1" id="KW-0436">Ligase</keyword>
<dbReference type="AlphaFoldDB" id="A0A1R4KHW8"/>
<dbReference type="STRING" id="1255658.FM114_14675"/>
<dbReference type="Proteomes" id="UP000188342">
    <property type="component" value="Unassembled WGS sequence"/>
</dbReference>
<sequence>MPVGSGEQARVELAKQLEQAGHQSPSGSHGIYGRGADFEAVIDGLAKALVALEKPDETVQRMFFPPLEPRAAYLKTDYLASFPQLTGAVDTFTGNDKDHKALLKVYEEGGEWADTLVPSGLMMVPATCHNVYPRYAGELPEPVRVEARSWCFRHEPEVDPMRMVCFRIYEQVYIGTADGAQEHRDVWMNNYVALFKDLGLGVTTDVANDPFFGRAGRMLAVGQKSEALKFEVLTDIYDDKQTAIASGNAHRTHFGENFGITLPDGSLAHSSCAGMGMERATIALLVRHGMDVSAWPADVKDRLGL</sequence>
<dbReference type="SUPFAM" id="SSF55681">
    <property type="entry name" value="Class II aaRS and biotin synthetases"/>
    <property type="match status" value="1"/>
</dbReference>
<dbReference type="EMBL" id="FUKQ01000056">
    <property type="protein sequence ID" value="SJN43931.1"/>
    <property type="molecule type" value="Genomic_DNA"/>
</dbReference>
<evidence type="ECO:0000313" key="2">
    <source>
        <dbReference type="Proteomes" id="UP000188342"/>
    </source>
</evidence>
<keyword evidence="1" id="KW-0030">Aminoacyl-tRNA synthetase</keyword>
<dbReference type="GO" id="GO:0004812">
    <property type="term" value="F:aminoacyl-tRNA ligase activity"/>
    <property type="evidence" value="ECO:0007669"/>
    <property type="project" value="UniProtKB-KW"/>
</dbReference>
<dbReference type="Gene3D" id="3.30.930.10">
    <property type="entry name" value="Bira Bifunctional Protein, Domain 2"/>
    <property type="match status" value="1"/>
</dbReference>